<proteinExistence type="predicted"/>
<dbReference type="EMBL" id="JAPDRQ010000116">
    <property type="protein sequence ID" value="KAJ9654620.1"/>
    <property type="molecule type" value="Genomic_DNA"/>
</dbReference>
<organism evidence="1 2">
    <name type="scientific">Neophaeococcomyces mojaviensis</name>
    <dbReference type="NCBI Taxonomy" id="3383035"/>
    <lineage>
        <taxon>Eukaryota</taxon>
        <taxon>Fungi</taxon>
        <taxon>Dikarya</taxon>
        <taxon>Ascomycota</taxon>
        <taxon>Pezizomycotina</taxon>
        <taxon>Eurotiomycetes</taxon>
        <taxon>Chaetothyriomycetidae</taxon>
        <taxon>Chaetothyriales</taxon>
        <taxon>Chaetothyriales incertae sedis</taxon>
        <taxon>Neophaeococcomyces</taxon>
    </lineage>
</organism>
<name>A0ACC3A363_9EURO</name>
<evidence type="ECO:0000313" key="2">
    <source>
        <dbReference type="Proteomes" id="UP001172386"/>
    </source>
</evidence>
<sequence>MVKLIVIARVIPEDIYLRSIEQDIPVSSVLEKKFRVPVRDPETWYIGRLANEIKNSYERLYKRPLGQIKYLKDNDDDCDLDPELSVTDLLVDEGKAARDGSDQRVTVKIIQEQGRAVRAGSVIPDLTPAHYQPPARPPVPKFADNKRPHGDQQDESAPPKRRRLGQIEEEEREDVVDSIERDRERGFSYFELPDAHFLSALNGETYNAAVRPKIESPELPMPWTNAEPATRDELELLPEPPTNLRFRPPRPGLPTSAHRRSRDIEIRETSQVPPENGQHKPIASADKSQHPVVDGFQRHHSHSSAPITPSYTPNAFHTPAAQAVSLLNSMKSTSPAQRQSNSSSVSRFRKPGANGNDVYDYPESDIDDTQMSPRSRAMRANITPKQITPRLVQTPQVRNALDAATSAARRTSATATSDNATSISGLYDRDQPRRFYVAGDTLARQTEREVETDAMDLDTNKENENLASKDTIKPTIPDQRPLDDRRSMMDIEKSSILASDETYVQDTGGTKKKVKKPRSAKKRKKSSEALSISRSHSVASSAKESHRSGQSAKSHRSLQQEHNQTADGSPHRANTTDELDGPSEQLLQALHQSSPELKKTTEVRVDVPLRKLDLQEKIAPSKTQSHGDGHDQDIDRPPESVSEENDTIPKPKVTKRAKPTPRPLGKQLEDDRRCLTCWRKPRRCDNLQPKCTGCEKSKKNCQVFKLTKEAADEIFDQRRADKGKNARSKSKARASEEAAEHDKDETTTAEPSTQQLGKSKSKVRKSTAAPSEVLTSAGDGGEENENENEPSQEVSGPMADEKKSKAPKSKKILPASDERENATQESKPEKATSKREKKKKTTGVPSDEIVPVNDQENASKRAKESKGEKSLSSEKATAAEHAALEPAKQNLAVAAGAKFEREASTERRATSSVRIIPPDITEEQYDILIKDRNGLTEEQRRAEKLRYQKLGKQKEFLPLSRSLILDRNAKSDKQNRETKEPMVQIPRSSSSQAASDRAKERPLKVKEDVKVPSSTQGSVRDHSRKSLPATQPAQVTALAASSTPLPVKAPEPATEPQKSRMITQKRVKPMPIQISDNNNNSIKNNPPFRLQKPLSVSTSTLGILSISQPAAASTNSTTTPITSLANAKSLSGLKNLLSQNKSASSTPQPVSAAARLVAEAKKKKGFLFDVNDDDDEDEDEETESDEDEEDDGQGVKPMGISKRPVVVRPRASTAELETGSELSDDDL</sequence>
<protein>
    <submittedName>
        <fullName evidence="1">Uncharacterized protein</fullName>
    </submittedName>
</protein>
<reference evidence="1" key="1">
    <citation type="submission" date="2022-10" db="EMBL/GenBank/DDBJ databases">
        <title>Culturing micro-colonial fungi from biological soil crusts in the Mojave desert and describing Neophaeococcomyces mojavensis, and introducing the new genera and species Taxawa tesnikishii.</title>
        <authorList>
            <person name="Kurbessoian T."/>
            <person name="Stajich J.E."/>
        </authorList>
    </citation>
    <scope>NUCLEOTIDE SEQUENCE</scope>
    <source>
        <strain evidence="1">JES_112</strain>
    </source>
</reference>
<comment type="caution">
    <text evidence="1">The sequence shown here is derived from an EMBL/GenBank/DDBJ whole genome shotgun (WGS) entry which is preliminary data.</text>
</comment>
<evidence type="ECO:0000313" key="1">
    <source>
        <dbReference type="EMBL" id="KAJ9654620.1"/>
    </source>
</evidence>
<keyword evidence="2" id="KW-1185">Reference proteome</keyword>
<dbReference type="Proteomes" id="UP001172386">
    <property type="component" value="Unassembled WGS sequence"/>
</dbReference>
<accession>A0ACC3A363</accession>
<gene>
    <name evidence="1" type="ORF">H2198_006366</name>
</gene>